<sequence length="185" mass="19903">MIEEVPLAYQAQPVSIDTITGPVGYRRMSCFGAGTPVHTLAGVQPIESLKEGDRVLTQDTQTGALGYQPILVVHRNPPSPTYRITLGDETVISSHFHRFWKAGQGWVMARDLAPGDTIRTLGGLVRVGSIDAADVQPVFNLDVAGNADFFVGRQGALVHDNTLPDLRQTPFDAPPRLATASSVSQ</sequence>
<protein>
    <submittedName>
        <fullName evidence="1">Polymorphic toxin-type HINT domain-containing protein</fullName>
    </submittedName>
</protein>
<dbReference type="EMBL" id="CP155447">
    <property type="protein sequence ID" value="XBH06077.1"/>
    <property type="molecule type" value="Genomic_DNA"/>
</dbReference>
<accession>A0AAU7CMB4</accession>
<dbReference type="AlphaFoldDB" id="A0AAU7CMB4"/>
<dbReference type="RefSeq" id="WP_406698929.1">
    <property type="nucleotide sequence ID" value="NZ_CP155447.1"/>
</dbReference>
<dbReference type="Pfam" id="PF07591">
    <property type="entry name" value="PT-HINT"/>
    <property type="match status" value="1"/>
</dbReference>
<dbReference type="CDD" id="cd00081">
    <property type="entry name" value="Hint"/>
    <property type="match status" value="1"/>
</dbReference>
<gene>
    <name evidence="1" type="ORF">V5E97_08580</name>
</gene>
<dbReference type="Gene3D" id="2.170.16.10">
    <property type="entry name" value="Hedgehog/Intein (Hint) domain"/>
    <property type="match status" value="1"/>
</dbReference>
<proteinExistence type="predicted"/>
<organism evidence="1">
    <name type="scientific">Singulisphaera sp. Ch08</name>
    <dbReference type="NCBI Taxonomy" id="3120278"/>
    <lineage>
        <taxon>Bacteria</taxon>
        <taxon>Pseudomonadati</taxon>
        <taxon>Planctomycetota</taxon>
        <taxon>Planctomycetia</taxon>
        <taxon>Isosphaerales</taxon>
        <taxon>Isosphaeraceae</taxon>
        <taxon>Singulisphaera</taxon>
    </lineage>
</organism>
<name>A0AAU7CMB4_9BACT</name>
<reference evidence="1" key="1">
    <citation type="submission" date="2024-05" db="EMBL/GenBank/DDBJ databases">
        <title>Planctomycetes of the genus Singulisphaera possess chitinolytic capabilities.</title>
        <authorList>
            <person name="Ivanova A."/>
        </authorList>
    </citation>
    <scope>NUCLEOTIDE SEQUENCE</scope>
    <source>
        <strain evidence="1">Ch08T</strain>
    </source>
</reference>
<dbReference type="SUPFAM" id="SSF51294">
    <property type="entry name" value="Hedgehog/intein (Hint) domain"/>
    <property type="match status" value="1"/>
</dbReference>
<evidence type="ECO:0000313" key="1">
    <source>
        <dbReference type="EMBL" id="XBH06077.1"/>
    </source>
</evidence>
<dbReference type="InterPro" id="IPR036844">
    <property type="entry name" value="Hint_dom_sf"/>
</dbReference>